<gene>
    <name evidence="1" type="ORF">NUW58_g8723</name>
</gene>
<protein>
    <submittedName>
        <fullName evidence="1">Uncharacterized protein</fullName>
    </submittedName>
</protein>
<keyword evidence="2" id="KW-1185">Reference proteome</keyword>
<dbReference type="Proteomes" id="UP001143856">
    <property type="component" value="Unassembled WGS sequence"/>
</dbReference>
<accession>A0ACC1N4M4</accession>
<evidence type="ECO:0000313" key="1">
    <source>
        <dbReference type="EMBL" id="KAJ2974235.1"/>
    </source>
</evidence>
<proteinExistence type="predicted"/>
<dbReference type="EMBL" id="JAPDGR010002783">
    <property type="protein sequence ID" value="KAJ2974235.1"/>
    <property type="molecule type" value="Genomic_DNA"/>
</dbReference>
<evidence type="ECO:0000313" key="2">
    <source>
        <dbReference type="Proteomes" id="UP001143856"/>
    </source>
</evidence>
<organism evidence="1 2">
    <name type="scientific">Xylaria curta</name>
    <dbReference type="NCBI Taxonomy" id="42375"/>
    <lineage>
        <taxon>Eukaryota</taxon>
        <taxon>Fungi</taxon>
        <taxon>Dikarya</taxon>
        <taxon>Ascomycota</taxon>
        <taxon>Pezizomycotina</taxon>
        <taxon>Sordariomycetes</taxon>
        <taxon>Xylariomycetidae</taxon>
        <taxon>Xylariales</taxon>
        <taxon>Xylariaceae</taxon>
        <taxon>Xylaria</taxon>
    </lineage>
</organism>
<reference evidence="1" key="1">
    <citation type="submission" date="2022-10" db="EMBL/GenBank/DDBJ databases">
        <title>Genome Sequence of Xylaria curta.</title>
        <authorList>
            <person name="Buettner E."/>
        </authorList>
    </citation>
    <scope>NUCLEOTIDE SEQUENCE</scope>
    <source>
        <strain evidence="1">Babe10</strain>
    </source>
</reference>
<sequence length="359" mass="40359">MADVDPQLRLLRRQYLQLFEPDFLAWPHPQLLRRSDAQAWLFKHLFDEGRNPRLPPERYQLRVLRPLISRIEKSIQDPDEDEISDELMGRIGALMTHGVPSEFETMKERAYVTFTCLPEGGMNANQDGDDGGAEEEPTITLLERRNLISGSRTTGHRTWEAALHLGSYLLTHPGRDLIKGKSILELGAGTGFLAILCAKHLGARHVTTTDGDESVVDYLKENLALNGIGDEKLVTAKPLWWGEESRGTWIEQECSSDPYDVVIGADITYDKVAIVALVQTLRHLFQMRPSLLVIIAGVVRNAETFQAFWDECAQSSFAVEEITFTAKPMREQNALFYAAAVPIRILSITLTSQNTTENI</sequence>
<comment type="caution">
    <text evidence="1">The sequence shown here is derived from an EMBL/GenBank/DDBJ whole genome shotgun (WGS) entry which is preliminary data.</text>
</comment>
<name>A0ACC1N4M4_9PEZI</name>